<dbReference type="AlphaFoldDB" id="A0A3Q0IUV5"/>
<comment type="subcellular location">
    <subcellularLocation>
        <location evidence="1">Nucleus</location>
    </subcellularLocation>
</comment>
<feature type="domain" description="Far upstream element-binding protein C-terminal" evidence="4">
    <location>
        <begin position="154"/>
        <end position="187"/>
    </location>
</feature>
<keyword evidence="5" id="KW-1185">Reference proteome</keyword>
<dbReference type="KEGG" id="dci:103507884"/>
<feature type="domain" description="Far upstream element-binding protein C-terminal" evidence="4">
    <location>
        <begin position="230"/>
        <end position="263"/>
    </location>
</feature>
<organism evidence="5 6">
    <name type="scientific">Diaphorina citri</name>
    <name type="common">Asian citrus psyllid</name>
    <dbReference type="NCBI Taxonomy" id="121845"/>
    <lineage>
        <taxon>Eukaryota</taxon>
        <taxon>Metazoa</taxon>
        <taxon>Ecdysozoa</taxon>
        <taxon>Arthropoda</taxon>
        <taxon>Hexapoda</taxon>
        <taxon>Insecta</taxon>
        <taxon>Pterygota</taxon>
        <taxon>Neoptera</taxon>
        <taxon>Paraneoptera</taxon>
        <taxon>Hemiptera</taxon>
        <taxon>Sternorrhyncha</taxon>
        <taxon>Psylloidea</taxon>
        <taxon>Psyllidae</taxon>
        <taxon>Diaphorininae</taxon>
        <taxon>Diaphorina</taxon>
    </lineage>
</organism>
<keyword evidence="2" id="KW-0539">Nucleus</keyword>
<proteinExistence type="predicted"/>
<evidence type="ECO:0000256" key="3">
    <source>
        <dbReference type="SAM" id="MobiDB-lite"/>
    </source>
</evidence>
<feature type="compositionally biased region" description="Gly residues" evidence="3">
    <location>
        <begin position="117"/>
        <end position="128"/>
    </location>
</feature>
<evidence type="ECO:0000256" key="1">
    <source>
        <dbReference type="ARBA" id="ARBA00004123"/>
    </source>
</evidence>
<dbReference type="InterPro" id="IPR015096">
    <property type="entry name" value="FUBP_C"/>
</dbReference>
<evidence type="ECO:0000259" key="4">
    <source>
        <dbReference type="Pfam" id="PF09005"/>
    </source>
</evidence>
<feature type="region of interest" description="Disordered" evidence="3">
    <location>
        <begin position="78"/>
        <end position="161"/>
    </location>
</feature>
<evidence type="ECO:0000313" key="5">
    <source>
        <dbReference type="Proteomes" id="UP000079169"/>
    </source>
</evidence>
<evidence type="ECO:0000256" key="2">
    <source>
        <dbReference type="ARBA" id="ARBA00023242"/>
    </source>
</evidence>
<evidence type="ECO:0000313" key="6">
    <source>
        <dbReference type="RefSeq" id="XP_026678438.1"/>
    </source>
</evidence>
<dbReference type="GO" id="GO:0003676">
    <property type="term" value="F:nucleic acid binding"/>
    <property type="evidence" value="ECO:0007669"/>
    <property type="project" value="InterPro"/>
</dbReference>
<feature type="compositionally biased region" description="Gly residues" evidence="3">
    <location>
        <begin position="49"/>
        <end position="63"/>
    </location>
</feature>
<accession>A0A3Q0IUV5</accession>
<dbReference type="GeneID" id="103507884"/>
<name>A0A3Q0IUV5_DIACI</name>
<dbReference type="GO" id="GO:0006355">
    <property type="term" value="P:regulation of DNA-templated transcription"/>
    <property type="evidence" value="ECO:0007669"/>
    <property type="project" value="InterPro"/>
</dbReference>
<feature type="region of interest" description="Disordered" evidence="3">
    <location>
        <begin position="184"/>
        <end position="235"/>
    </location>
</feature>
<dbReference type="Pfam" id="PF09005">
    <property type="entry name" value="FUBP_C"/>
    <property type="match status" value="2"/>
</dbReference>
<protein>
    <submittedName>
        <fullName evidence="6">Collagen alpha-1(I) chain-like</fullName>
    </submittedName>
</protein>
<feature type="region of interest" description="Disordered" evidence="3">
    <location>
        <begin position="43"/>
        <end position="66"/>
    </location>
</feature>
<feature type="compositionally biased region" description="Low complexity" evidence="3">
    <location>
        <begin position="129"/>
        <end position="141"/>
    </location>
</feature>
<dbReference type="Proteomes" id="UP000079169">
    <property type="component" value="Unplaced"/>
</dbReference>
<dbReference type="GO" id="GO:0005634">
    <property type="term" value="C:nucleus"/>
    <property type="evidence" value="ECO:0007669"/>
    <property type="project" value="UniProtKB-SubCell"/>
</dbReference>
<gene>
    <name evidence="6" type="primary">LOC103507884</name>
</gene>
<feature type="compositionally biased region" description="Gly residues" evidence="3">
    <location>
        <begin position="83"/>
        <end position="101"/>
    </location>
</feature>
<dbReference type="STRING" id="121845.A0A3Q0IUV5"/>
<dbReference type="RefSeq" id="XP_026678438.1">
    <property type="nucleotide sequence ID" value="XM_026822637.1"/>
</dbReference>
<feature type="compositionally biased region" description="Pro residues" evidence="3">
    <location>
        <begin position="102"/>
        <end position="116"/>
    </location>
</feature>
<dbReference type="PaxDb" id="121845-A0A3Q0IUV5"/>
<reference evidence="6" key="1">
    <citation type="submission" date="2025-08" db="UniProtKB">
        <authorList>
            <consortium name="RefSeq"/>
        </authorList>
    </citation>
    <scope>IDENTIFICATION</scope>
</reference>
<feature type="compositionally biased region" description="Low complexity" evidence="3">
    <location>
        <begin position="193"/>
        <end position="235"/>
    </location>
</feature>
<sequence>MNDSVEYKIIVQLDSEVLDVLRSLGMHKEAEVIEQTAQLQKEDICSRGPPGGGNDNGPPGGLSGYLMYSGTLNHDVSTPLMGSMGGNAGPNGPGGPFNGPGPGGPGGPWGPGPGGPGPQGGGMYGGPGPQSQPQQPWQQPSMPDPTPAPAPVQVNPQTGQPDYSAQWAEYYRSLGMHKEAEVIEQTAQLQKEQQGGIQRPGGPAAPAAAAQPTPAQSSGPQPAQGGAAAQNGGQPDFSAQWAEYYRSIGKHKEAEAIEAQMKAKVSGV</sequence>